<reference evidence="2 3" key="1">
    <citation type="submission" date="2015-12" db="EMBL/GenBank/DDBJ databases">
        <title>The genome of Folsomia candida.</title>
        <authorList>
            <person name="Faddeeva A."/>
            <person name="Derks M.F."/>
            <person name="Anvar Y."/>
            <person name="Smit S."/>
            <person name="Van Straalen N."/>
            <person name="Roelofs D."/>
        </authorList>
    </citation>
    <scope>NUCLEOTIDE SEQUENCE [LARGE SCALE GENOMIC DNA]</scope>
    <source>
        <strain evidence="2 3">VU population</strain>
        <tissue evidence="2">Whole body</tissue>
    </source>
</reference>
<keyword evidence="3" id="KW-1185">Reference proteome</keyword>
<name>A0A226E0S7_FOLCA</name>
<dbReference type="Gene3D" id="2.40.128.20">
    <property type="match status" value="1"/>
</dbReference>
<comment type="caution">
    <text evidence="2">The sequence shown here is derived from an EMBL/GenBank/DDBJ whole genome shotgun (WGS) entry which is preliminary data.</text>
</comment>
<dbReference type="EMBL" id="LNIX01000009">
    <property type="protein sequence ID" value="OXA50076.1"/>
    <property type="molecule type" value="Genomic_DNA"/>
</dbReference>
<dbReference type="PANTHER" id="PTHR10612:SF11">
    <property type="entry name" value="KARL, ISOFORM A"/>
    <property type="match status" value="1"/>
</dbReference>
<gene>
    <name evidence="2" type="ORF">Fcan01_15023</name>
</gene>
<protein>
    <submittedName>
        <fullName evidence="2">Lopap</fullName>
    </submittedName>
</protein>
<evidence type="ECO:0000313" key="2">
    <source>
        <dbReference type="EMBL" id="OXA50076.1"/>
    </source>
</evidence>
<evidence type="ECO:0000256" key="1">
    <source>
        <dbReference type="SAM" id="SignalP"/>
    </source>
</evidence>
<dbReference type="OrthoDB" id="9923952at2759"/>
<feature type="chain" id="PRO_5012466153" evidence="1">
    <location>
        <begin position="22"/>
        <end position="209"/>
    </location>
</feature>
<dbReference type="PANTHER" id="PTHR10612">
    <property type="entry name" value="APOLIPOPROTEIN D"/>
    <property type="match status" value="1"/>
</dbReference>
<dbReference type="AlphaFoldDB" id="A0A226E0S7"/>
<keyword evidence="1" id="KW-0732">Signal</keyword>
<organism evidence="2 3">
    <name type="scientific">Folsomia candida</name>
    <name type="common">Springtail</name>
    <dbReference type="NCBI Taxonomy" id="158441"/>
    <lineage>
        <taxon>Eukaryota</taxon>
        <taxon>Metazoa</taxon>
        <taxon>Ecdysozoa</taxon>
        <taxon>Arthropoda</taxon>
        <taxon>Hexapoda</taxon>
        <taxon>Collembola</taxon>
        <taxon>Entomobryomorpha</taxon>
        <taxon>Isotomoidea</taxon>
        <taxon>Isotomidae</taxon>
        <taxon>Proisotominae</taxon>
        <taxon>Folsomia</taxon>
    </lineage>
</organism>
<proteinExistence type="predicted"/>
<dbReference type="Proteomes" id="UP000198287">
    <property type="component" value="Unassembled WGS sequence"/>
</dbReference>
<sequence length="209" mass="23903">METLNTSVFLILCIFRGTTISQMPHTGDCPPRTALHTIDARKLSGGVWYENQRTASLVEWPYKCITFKIQPFYEHKSTLTVTSIHRLDGGLVKYSVSLKSLDPEGRNGKMTAKVPLVEGKISRIYTGRQMPIQILAMDNSTTSWAIVWSCRAFPRTRLHTESVWVLTRERELDETVSREIQESLTALNLEHLVMRDSMQNECSLEDEIK</sequence>
<dbReference type="GO" id="GO:0005737">
    <property type="term" value="C:cytoplasm"/>
    <property type="evidence" value="ECO:0007669"/>
    <property type="project" value="TreeGrafter"/>
</dbReference>
<dbReference type="GO" id="GO:0006629">
    <property type="term" value="P:lipid metabolic process"/>
    <property type="evidence" value="ECO:0007669"/>
    <property type="project" value="TreeGrafter"/>
</dbReference>
<evidence type="ECO:0000313" key="3">
    <source>
        <dbReference type="Proteomes" id="UP000198287"/>
    </source>
</evidence>
<dbReference type="SUPFAM" id="SSF50814">
    <property type="entry name" value="Lipocalins"/>
    <property type="match status" value="1"/>
</dbReference>
<feature type="signal peptide" evidence="1">
    <location>
        <begin position="1"/>
        <end position="21"/>
    </location>
</feature>
<dbReference type="GO" id="GO:0000302">
    <property type="term" value="P:response to reactive oxygen species"/>
    <property type="evidence" value="ECO:0007669"/>
    <property type="project" value="TreeGrafter"/>
</dbReference>
<dbReference type="InterPro" id="IPR012674">
    <property type="entry name" value="Calycin"/>
</dbReference>
<accession>A0A226E0S7</accession>